<evidence type="ECO:0000313" key="14">
    <source>
        <dbReference type="Proteomes" id="UP000059188"/>
    </source>
</evidence>
<dbReference type="SMART" id="SM01217">
    <property type="entry name" value="Fn3_like"/>
    <property type="match status" value="1"/>
</dbReference>
<dbReference type="OrthoDB" id="416222at2759"/>
<feature type="region of interest" description="Disordered" evidence="11">
    <location>
        <begin position="881"/>
        <end position="906"/>
    </location>
</feature>
<dbReference type="Pfam" id="PF14310">
    <property type="entry name" value="Fn3-like"/>
    <property type="match status" value="1"/>
</dbReference>
<evidence type="ECO:0000256" key="2">
    <source>
        <dbReference type="ARBA" id="ARBA00004987"/>
    </source>
</evidence>
<dbReference type="InterPro" id="IPR050288">
    <property type="entry name" value="Cellulose_deg_GH3"/>
</dbReference>
<evidence type="ECO:0000256" key="11">
    <source>
        <dbReference type="SAM" id="MobiDB-lite"/>
    </source>
</evidence>
<dbReference type="Pfam" id="PF00933">
    <property type="entry name" value="Glyco_hydro_3"/>
    <property type="match status" value="1"/>
</dbReference>
<keyword evidence="9" id="KW-0326">Glycosidase</keyword>
<evidence type="ECO:0000259" key="12">
    <source>
        <dbReference type="SMART" id="SM01217"/>
    </source>
</evidence>
<dbReference type="InterPro" id="IPR036881">
    <property type="entry name" value="Glyco_hydro_3_C_sf"/>
</dbReference>
<dbReference type="GO" id="GO:0008422">
    <property type="term" value="F:beta-glucosidase activity"/>
    <property type="evidence" value="ECO:0007669"/>
    <property type="project" value="UniProtKB-EC"/>
</dbReference>
<dbReference type="STRING" id="1108050.A0A0B7FTH5"/>
<evidence type="ECO:0000256" key="6">
    <source>
        <dbReference type="ARBA" id="ARBA00023001"/>
    </source>
</evidence>
<dbReference type="FunFam" id="3.40.50.1700:FF:000003">
    <property type="entry name" value="Probable beta-glucosidase"/>
    <property type="match status" value="1"/>
</dbReference>
<dbReference type="InterPro" id="IPR001764">
    <property type="entry name" value="Glyco_hydro_3_N"/>
</dbReference>
<dbReference type="SUPFAM" id="SSF51445">
    <property type="entry name" value="(Trans)glycosidases"/>
    <property type="match status" value="1"/>
</dbReference>
<dbReference type="Gene3D" id="3.40.50.1700">
    <property type="entry name" value="Glycoside hydrolase family 3 C-terminal domain"/>
    <property type="match status" value="1"/>
</dbReference>
<dbReference type="Proteomes" id="UP000059188">
    <property type="component" value="Unassembled WGS sequence"/>
</dbReference>
<dbReference type="InterPro" id="IPR012337">
    <property type="entry name" value="RNaseH-like_sf"/>
</dbReference>
<organism evidence="13 14">
    <name type="scientific">Thanatephorus cucumeris (strain AG1-IB / isolate 7/3/14)</name>
    <name type="common">Lettuce bottom rot fungus</name>
    <name type="synonym">Rhizoctonia solani</name>
    <dbReference type="NCBI Taxonomy" id="1108050"/>
    <lineage>
        <taxon>Eukaryota</taxon>
        <taxon>Fungi</taxon>
        <taxon>Dikarya</taxon>
        <taxon>Basidiomycota</taxon>
        <taxon>Agaricomycotina</taxon>
        <taxon>Agaricomycetes</taxon>
        <taxon>Cantharellales</taxon>
        <taxon>Ceratobasidiaceae</taxon>
        <taxon>Rhizoctonia</taxon>
        <taxon>Rhizoctonia solani AG-1</taxon>
    </lineage>
</organism>
<feature type="compositionally biased region" description="Polar residues" evidence="11">
    <location>
        <begin position="881"/>
        <end position="893"/>
    </location>
</feature>
<dbReference type="EC" id="3.2.1.21" evidence="4"/>
<protein>
    <recommendedName>
        <fullName evidence="4">beta-glucosidase</fullName>
        <ecNumber evidence="4">3.2.1.21</ecNumber>
    </recommendedName>
</protein>
<evidence type="ECO:0000313" key="13">
    <source>
        <dbReference type="EMBL" id="CEL61266.1"/>
    </source>
</evidence>
<evidence type="ECO:0000256" key="9">
    <source>
        <dbReference type="ARBA" id="ARBA00023295"/>
    </source>
</evidence>
<dbReference type="PANTHER" id="PTHR42715:SF2">
    <property type="entry name" value="BETA-GLUCOSIDASE F-RELATED"/>
    <property type="match status" value="1"/>
</dbReference>
<proteinExistence type="inferred from homology"/>
<keyword evidence="10" id="KW-0624">Polysaccharide degradation</keyword>
<dbReference type="SUPFAM" id="SSF53098">
    <property type="entry name" value="Ribonuclease H-like"/>
    <property type="match status" value="1"/>
</dbReference>
<dbReference type="Gene3D" id="3.20.20.300">
    <property type="entry name" value="Glycoside hydrolase, family 3, N-terminal domain"/>
    <property type="match status" value="1"/>
</dbReference>
<comment type="similarity">
    <text evidence="3">Belongs to the glycosyl hydrolase 3 family.</text>
</comment>
<evidence type="ECO:0000256" key="5">
    <source>
        <dbReference type="ARBA" id="ARBA00022801"/>
    </source>
</evidence>
<evidence type="ECO:0000256" key="7">
    <source>
        <dbReference type="ARBA" id="ARBA00023180"/>
    </source>
</evidence>
<keyword evidence="7" id="KW-0325">Glycoprotein</keyword>
<dbReference type="InterPro" id="IPR002772">
    <property type="entry name" value="Glyco_hydro_3_C"/>
</dbReference>
<evidence type="ECO:0000256" key="4">
    <source>
        <dbReference type="ARBA" id="ARBA00012744"/>
    </source>
</evidence>
<evidence type="ECO:0000256" key="1">
    <source>
        <dbReference type="ARBA" id="ARBA00000448"/>
    </source>
</evidence>
<evidence type="ECO:0000256" key="8">
    <source>
        <dbReference type="ARBA" id="ARBA00023277"/>
    </source>
</evidence>
<sequence>MSTEPTPHPVASQLNKLKVLLSGLPECIPYLDSGEYPFINYQPSASWVELTGSHQGALNRVLELTFGSRYERIFSNKAPVGFSHRGPDLLALVDVLQLHITGKSPEDLILIKWIEDLIVSAEDTIKQAENIANEECRTSNRISNPSAKRKQGEAEQAARKKKKAEQIAALNAAEQARKRTERILNYDPAKLHDERPLQTKRGRKASPLLEKLAIKCYDDQGRRRVRCSGNGCMDSWSGSRQARFILPHAKTCQFIMPELRQEACEALRMIAPSVCLLQLDEAPSSSTDSMTDQTKSWKRKLTGDNLLVRLICSEFLRPTLVNSEAFRAYVHHLDPQTKVINSTTVSKYIRAEAEAAVYSSVNALQQQHHLSMSFDGMTLRRSQSVYTVHVTAPNTRQPHLIEGNEASGKSHTAAHIKEVLQKACRLSLLDNKTCLRRFSAISSDSTGNTRLARELLAETYPWLIIIPDPCHHLNNCAKNIGSLEYFEDMVLKLRMVIRYFNKSTFAGRHLAALRVFMGIAQGLVKPTKTRYLTIYHSIHAFLPCLPAILELIGTNVIKINKGHKLAWMKDVLHLRCFEDQLRQLHAILQPLARAVVCLESSSSTPGDVYHLWISIQATLCELFRRSSQLGGLHLPEMLISDVYTILNSRFSEVLEGPGTDGSVYLSAFMLDYRYLKSNILSRRQANPLSTVVRIQTHPACASVAQPQAESVTFESLITYDVDLRQSIPAYLVVGQYLTAQLQQEVNSKRALNIQGSHTTWDAIVQSFRGQFIRYVRHLAPFNEHHEGDLPIEYWRRLLTRDDASIIAYLAIKLFSIVPNSEADERTGSAFTRINSPERSNQNADMVVAMTQVLQHERRQKTGQRNRTLTRFRDIPGIIKSTDQVQSPSLTDQSSDAESDTEGLVESEDEAIYGVDHTDSEDELEQAAEWERGAGLDEEEEPLFEVGPRSTGCFEFATRDGVDLSDPLLWDLLGDSSIEVHSQDSFTLTTDHPEHVMLSRDVISRIDLLRDFSPALVHVMGTYIAGGASLFSLNDTCTSAMLPVFSLSLPLLLAQHVWGAEPNQPSNTARTWSESHNLAKTFVSKLTLEQKVNITTGVGWEKGPCVGNIAPQPEIGWPGLCLQDSPLGIRFADRVTAFPAGINAGATWDRDMIRRRGEAMAREFKAKGIHVALGPMMNLGRVAAGGRNWEGFGADPYHVGESSYETIIGIQNEGVQACAKHYINNEQEHYRTTSSSNVDDRTQHELYAHPFLRSVMAGVASVMCSYNLINGTWACENDYAQNTILKHQYGFQGYIMSDWQATHSTISAARGLDMTMPGDITFYSNDSYFGANLTAAVKNGEVTEERVTDMAQRIVAAWYLVGQDKGYPEVNFDSFRPLDPINKHVDVQEDHYKLVREMGAASTVLLKNVDGALPLKKPITLALIGSDAGPAQRGPNGYADRGGLDGTLAMGWGSGTAEFPYLISPLEAIQQRAKQDHTTIGWWLNDWDTAGAATAAANKDVAMVFIASDSGEQYITVDGNQGDRNNLTAWHNGDELVKAVAAVNKNTVVVVHSVGPIIVEPWVDHPNVTAILWAGLPGQESGNSLVDVLYGDANPSAKLPYTIAKKPEDYSAQVVYNDESVQPQIPYTEGLLIDYRWFDAKNIQPRYEFGFGLSYTTFEYSNLKVARAEDPLAKELIWWDGGVSGNKTGASIETWLHEPLFKVSFTVKNTGKVAGSEVAQLYISPPAATNEPPNVLRGFEKLKLNAGESKSVEIVLSRYDLSIWDVERQGWAKMKGTVGVWVGASSRDQRLNGTIFE</sequence>
<comment type="catalytic activity">
    <reaction evidence="1">
        <text>Hydrolysis of terminal, non-reducing beta-D-glucosyl residues with release of beta-D-glucose.</text>
        <dbReference type="EC" id="3.2.1.21"/>
    </reaction>
</comment>
<dbReference type="InterPro" id="IPR026891">
    <property type="entry name" value="Fn3-like"/>
</dbReference>
<dbReference type="PANTHER" id="PTHR42715">
    <property type="entry name" value="BETA-GLUCOSIDASE"/>
    <property type="match status" value="1"/>
</dbReference>
<reference evidence="13 14" key="1">
    <citation type="submission" date="2014-11" db="EMBL/GenBank/DDBJ databases">
        <authorList>
            <person name="Wibberg Daniel"/>
        </authorList>
    </citation>
    <scope>NUCLEOTIDE SEQUENCE [LARGE SCALE GENOMIC DNA]</scope>
    <source>
        <strain evidence="13">Rhizoctonia solani AG1-IB 7/3/14</strain>
    </source>
</reference>
<evidence type="ECO:0000256" key="10">
    <source>
        <dbReference type="ARBA" id="ARBA00023326"/>
    </source>
</evidence>
<name>A0A0B7FTH5_THACB</name>
<dbReference type="InterPro" id="IPR013783">
    <property type="entry name" value="Ig-like_fold"/>
</dbReference>
<dbReference type="FunFam" id="3.20.20.300:FF:000002">
    <property type="entry name" value="Probable beta-glucosidase"/>
    <property type="match status" value="1"/>
</dbReference>
<gene>
    <name evidence="13" type="ORF">RSOLAG1IB_09888</name>
</gene>
<feature type="compositionally biased region" description="Acidic residues" evidence="11">
    <location>
        <begin position="894"/>
        <end position="906"/>
    </location>
</feature>
<dbReference type="SUPFAM" id="SSF52279">
    <property type="entry name" value="Beta-D-glucan exohydrolase, C-terminal domain"/>
    <property type="match status" value="1"/>
</dbReference>
<dbReference type="Gene3D" id="2.60.40.10">
    <property type="entry name" value="Immunoglobulins"/>
    <property type="match status" value="1"/>
</dbReference>
<keyword evidence="6" id="KW-0136">Cellulose degradation</keyword>
<keyword evidence="8" id="KW-0119">Carbohydrate metabolism</keyword>
<accession>A0A0B7FTH5</accession>
<dbReference type="InterPro" id="IPR017853">
    <property type="entry name" value="GH"/>
</dbReference>
<feature type="domain" description="Fibronectin type III-like" evidence="12">
    <location>
        <begin position="1716"/>
        <end position="1785"/>
    </location>
</feature>
<dbReference type="Pfam" id="PF01915">
    <property type="entry name" value="Glyco_hydro_3_C"/>
    <property type="match status" value="1"/>
</dbReference>
<dbReference type="PRINTS" id="PR00133">
    <property type="entry name" value="GLHYDRLASE3"/>
</dbReference>
<comment type="pathway">
    <text evidence="2">Glycan metabolism; cellulose degradation.</text>
</comment>
<dbReference type="EMBL" id="LN679152">
    <property type="protein sequence ID" value="CEL61266.1"/>
    <property type="molecule type" value="Genomic_DNA"/>
</dbReference>
<feature type="region of interest" description="Disordered" evidence="11">
    <location>
        <begin position="140"/>
        <end position="162"/>
    </location>
</feature>
<dbReference type="InterPro" id="IPR036962">
    <property type="entry name" value="Glyco_hydro_3_N_sf"/>
</dbReference>
<keyword evidence="14" id="KW-1185">Reference proteome</keyword>
<dbReference type="GO" id="GO:0030245">
    <property type="term" value="P:cellulose catabolic process"/>
    <property type="evidence" value="ECO:0007669"/>
    <property type="project" value="UniProtKB-KW"/>
</dbReference>
<evidence type="ECO:0000256" key="3">
    <source>
        <dbReference type="ARBA" id="ARBA00005336"/>
    </source>
</evidence>
<keyword evidence="5" id="KW-0378">Hydrolase</keyword>